<keyword evidence="1" id="KW-0560">Oxidoreductase</keyword>
<proteinExistence type="predicted"/>
<name>A0A171KN77_9BURK</name>
<dbReference type="InterPro" id="IPR006140">
    <property type="entry name" value="D-isomer_DH_NAD-bd"/>
</dbReference>
<dbReference type="Proteomes" id="UP000292039">
    <property type="component" value="Unassembled WGS sequence"/>
</dbReference>
<dbReference type="PATRIC" id="fig|206506.3.peg.3643"/>
<dbReference type="InterPro" id="IPR036291">
    <property type="entry name" value="NAD(P)-bd_dom_sf"/>
</dbReference>
<evidence type="ECO:0000313" key="4">
    <source>
        <dbReference type="EMBL" id="KKO70344.1"/>
    </source>
</evidence>
<dbReference type="Proteomes" id="UP000078084">
    <property type="component" value="Unassembled WGS sequence"/>
</dbReference>
<dbReference type="SUPFAM" id="SSF52283">
    <property type="entry name" value="Formate/glycerate dehydrogenase catalytic domain-like"/>
    <property type="match status" value="1"/>
</dbReference>
<dbReference type="Gene3D" id="3.40.50.720">
    <property type="entry name" value="NAD(P)-binding Rossmann-like Domain"/>
    <property type="match status" value="2"/>
</dbReference>
<keyword evidence="2" id="KW-0520">NAD</keyword>
<gene>
    <name evidence="4" type="ORF">AAV32_17120</name>
    <name evidence="5" type="ORF">EV679_0453</name>
</gene>
<feature type="domain" description="D-isomer specific 2-hydroxyacid dehydrogenase NAD-binding" evidence="3">
    <location>
        <begin position="117"/>
        <end position="289"/>
    </location>
</feature>
<evidence type="ECO:0000256" key="1">
    <source>
        <dbReference type="ARBA" id="ARBA00023002"/>
    </source>
</evidence>
<protein>
    <submittedName>
        <fullName evidence="4">2-hydroxyacid dehydrogenase</fullName>
    </submittedName>
    <submittedName>
        <fullName evidence="5">Glyoxylate/hydroxypyruvate reductase A</fullName>
    </submittedName>
</protein>
<organism evidence="4 6">
    <name type="scientific">Kerstersia gyiorum</name>
    <dbReference type="NCBI Taxonomy" id="206506"/>
    <lineage>
        <taxon>Bacteria</taxon>
        <taxon>Pseudomonadati</taxon>
        <taxon>Pseudomonadota</taxon>
        <taxon>Betaproteobacteria</taxon>
        <taxon>Burkholderiales</taxon>
        <taxon>Alcaligenaceae</taxon>
        <taxon>Kerstersia</taxon>
    </lineage>
</organism>
<dbReference type="PANTHER" id="PTHR43333">
    <property type="entry name" value="2-HACID_DH_C DOMAIN-CONTAINING PROTEIN"/>
    <property type="match status" value="1"/>
</dbReference>
<reference evidence="4 6" key="1">
    <citation type="submission" date="2015-04" db="EMBL/GenBank/DDBJ databases">
        <title>Genome sequence of Kerstersia gyiorum CG1.</title>
        <authorList>
            <person name="Greninger A.L."/>
            <person name="Kozyreva V."/>
            <person name="Chaturvedi V."/>
        </authorList>
    </citation>
    <scope>NUCLEOTIDE SEQUENCE [LARGE SCALE GENOMIC DNA]</scope>
    <source>
        <strain evidence="4 6">CG1</strain>
    </source>
</reference>
<comment type="caution">
    <text evidence="4">The sequence shown here is derived from an EMBL/GenBank/DDBJ whole genome shotgun (WGS) entry which is preliminary data.</text>
</comment>
<sequence>MTERTQASSNAAQGADTLTAALLSRSFDLSFLKPQLEAAIPGLEVVEWPDPRHAQAELAVCWDVPDEVYAGMPRLKLVHSIAAGVDNVVAGQDLRGLPVCRVVDPDLAEGMLQYVLWSVLYFHRSLDRALAQQRQAQWLRPLQTHASTCRVGIMGLGEMGGHVAQGLVQRGYAVRGWSRTPRQLEGVQAYSGAAQFDEFLAGCDILVCLLPLTDSTRGILNRRLFAALPPGAALIHCGRGAHLVEQDLVDALASGHMRGAVLDVFAREPLPEDHPFWHMPGVVVTPHMATMASWEAVISQVADNVARLRAGQDLLNTVDPVLGY</sequence>
<dbReference type="Pfam" id="PF02826">
    <property type="entry name" value="2-Hacid_dh_C"/>
    <property type="match status" value="1"/>
</dbReference>
<dbReference type="GO" id="GO:0051287">
    <property type="term" value="F:NAD binding"/>
    <property type="evidence" value="ECO:0007669"/>
    <property type="project" value="InterPro"/>
</dbReference>
<dbReference type="EMBL" id="LBNE01000017">
    <property type="protein sequence ID" value="KKO70344.1"/>
    <property type="molecule type" value="Genomic_DNA"/>
</dbReference>
<dbReference type="AlphaFoldDB" id="A0A171KN77"/>
<dbReference type="GO" id="GO:0016491">
    <property type="term" value="F:oxidoreductase activity"/>
    <property type="evidence" value="ECO:0007669"/>
    <property type="project" value="UniProtKB-KW"/>
</dbReference>
<evidence type="ECO:0000313" key="6">
    <source>
        <dbReference type="Proteomes" id="UP000078084"/>
    </source>
</evidence>
<evidence type="ECO:0000313" key="7">
    <source>
        <dbReference type="Proteomes" id="UP000292039"/>
    </source>
</evidence>
<evidence type="ECO:0000313" key="5">
    <source>
        <dbReference type="EMBL" id="RZS73263.1"/>
    </source>
</evidence>
<keyword evidence="6" id="KW-1185">Reference proteome</keyword>
<accession>A0A171KN77</accession>
<dbReference type="PANTHER" id="PTHR43333:SF1">
    <property type="entry name" value="D-ISOMER SPECIFIC 2-HYDROXYACID DEHYDROGENASE NAD-BINDING DOMAIN-CONTAINING PROTEIN"/>
    <property type="match status" value="1"/>
</dbReference>
<dbReference type="STRING" id="206506.AAV32_17120"/>
<keyword evidence="5" id="KW-0670">Pyruvate</keyword>
<reference evidence="5 7" key="2">
    <citation type="submission" date="2019-02" db="EMBL/GenBank/DDBJ databases">
        <title>Genomic Encyclopedia of Type Strains, Phase IV (KMG-IV): sequencing the most valuable type-strain genomes for metagenomic binning, comparative biology and taxonomic classification.</title>
        <authorList>
            <person name="Goeker M."/>
        </authorList>
    </citation>
    <scope>NUCLEOTIDE SEQUENCE [LARGE SCALE GENOMIC DNA]</scope>
    <source>
        <strain evidence="5 7">DSM 16618</strain>
    </source>
</reference>
<evidence type="ECO:0000259" key="3">
    <source>
        <dbReference type="Pfam" id="PF02826"/>
    </source>
</evidence>
<dbReference type="EMBL" id="SGWZ01000001">
    <property type="protein sequence ID" value="RZS73263.1"/>
    <property type="molecule type" value="Genomic_DNA"/>
</dbReference>
<dbReference type="CDD" id="cd12164">
    <property type="entry name" value="GDH_like_2"/>
    <property type="match status" value="1"/>
</dbReference>
<dbReference type="RefSeq" id="WP_068375410.1">
    <property type="nucleotide sequence ID" value="NZ_CBCSEB010000003.1"/>
</dbReference>
<evidence type="ECO:0000256" key="2">
    <source>
        <dbReference type="ARBA" id="ARBA00023027"/>
    </source>
</evidence>
<dbReference type="SUPFAM" id="SSF51735">
    <property type="entry name" value="NAD(P)-binding Rossmann-fold domains"/>
    <property type="match status" value="1"/>
</dbReference>